<comment type="subcellular location">
    <subcellularLocation>
        <location evidence="1">Membrane</location>
        <topology evidence="1">Multi-pass membrane protein</topology>
    </subcellularLocation>
</comment>
<dbReference type="RefSeq" id="WP_267638636.1">
    <property type="nucleotide sequence ID" value="NZ_JAODIY010000018.1"/>
</dbReference>
<evidence type="ECO:0000256" key="3">
    <source>
        <dbReference type="ARBA" id="ARBA00022692"/>
    </source>
</evidence>
<sequence length="254" mass="27686">MTEQLLIGQSRLYLFTAGMFLLGAVLFALLALRQPSGPRRFLLISTIPPAAMAITYILMAQDVATVEVTAAGRQQSVMRFVGYTVVLSALGLVFNRLVSPSRRLFAVLFAVFVFTPWAALASWLVSGAAESLMNGLVFVGYLTGCYLLFGPTERSAKTVSDGRRLLFAKLRNLFVICWAALIIQSVVSEQSLGLTNFFVGQITVGYTDAVLAFGIFGLVYAGKNALTDDSSTESRQNKQTDNSIKEPTELRTQD</sequence>
<dbReference type="EMBL" id="JBHSZQ010000009">
    <property type="protein sequence ID" value="MFC7125866.1"/>
    <property type="molecule type" value="Genomic_DNA"/>
</dbReference>
<feature type="transmembrane region" description="Helical" evidence="7">
    <location>
        <begin position="12"/>
        <end position="32"/>
    </location>
</feature>
<keyword evidence="4 7" id="KW-1133">Transmembrane helix</keyword>
<feature type="compositionally biased region" description="Basic and acidic residues" evidence="6">
    <location>
        <begin position="235"/>
        <end position="254"/>
    </location>
</feature>
<feature type="transmembrane region" description="Helical" evidence="7">
    <location>
        <begin position="80"/>
        <end position="98"/>
    </location>
</feature>
<feature type="region of interest" description="Disordered" evidence="6">
    <location>
        <begin position="228"/>
        <end position="254"/>
    </location>
</feature>
<proteinExistence type="inferred from homology"/>
<comment type="similarity">
    <text evidence="2">Belongs to the archaeal/bacterial/fungal opsin family.</text>
</comment>
<dbReference type="SMART" id="SM01021">
    <property type="entry name" value="Bac_rhodopsin"/>
    <property type="match status" value="1"/>
</dbReference>
<organism evidence="8 9">
    <name type="scientific">Halovenus rubra</name>
    <dbReference type="NCBI Taxonomy" id="869890"/>
    <lineage>
        <taxon>Archaea</taxon>
        <taxon>Methanobacteriati</taxon>
        <taxon>Methanobacteriota</taxon>
        <taxon>Stenosarchaea group</taxon>
        <taxon>Halobacteria</taxon>
        <taxon>Halobacteriales</taxon>
        <taxon>Haloarculaceae</taxon>
        <taxon>Halovenus</taxon>
    </lineage>
</organism>
<evidence type="ECO:0000256" key="2">
    <source>
        <dbReference type="ARBA" id="ARBA00008130"/>
    </source>
</evidence>
<evidence type="ECO:0000256" key="5">
    <source>
        <dbReference type="ARBA" id="ARBA00023136"/>
    </source>
</evidence>
<comment type="caution">
    <text evidence="8">The sequence shown here is derived from an EMBL/GenBank/DDBJ whole genome shotgun (WGS) entry which is preliminary data.</text>
</comment>
<evidence type="ECO:0000313" key="8">
    <source>
        <dbReference type="EMBL" id="MFC7125866.1"/>
    </source>
</evidence>
<keyword evidence="3 7" id="KW-0812">Transmembrane</keyword>
<dbReference type="AlphaFoldDB" id="A0ABD5X422"/>
<feature type="transmembrane region" description="Helical" evidence="7">
    <location>
        <begin position="105"/>
        <end position="125"/>
    </location>
</feature>
<reference evidence="8 9" key="1">
    <citation type="journal article" date="2014" name="Int. J. Syst. Evol. Microbiol.">
        <title>Complete genome sequence of Corynebacterium casei LMG S-19264T (=DSM 44701T), isolated from a smear-ripened cheese.</title>
        <authorList>
            <consortium name="US DOE Joint Genome Institute (JGI-PGF)"/>
            <person name="Walter F."/>
            <person name="Albersmeier A."/>
            <person name="Kalinowski J."/>
            <person name="Ruckert C."/>
        </authorList>
    </citation>
    <scope>NUCLEOTIDE SEQUENCE [LARGE SCALE GENOMIC DNA]</scope>
    <source>
        <strain evidence="8 9">CGMCC 4.7215</strain>
    </source>
</reference>
<dbReference type="Pfam" id="PF01036">
    <property type="entry name" value="Bac_rhodopsin"/>
    <property type="match status" value="1"/>
</dbReference>
<feature type="transmembrane region" description="Helical" evidence="7">
    <location>
        <begin position="170"/>
        <end position="187"/>
    </location>
</feature>
<evidence type="ECO:0000313" key="9">
    <source>
        <dbReference type="Proteomes" id="UP001596414"/>
    </source>
</evidence>
<gene>
    <name evidence="8" type="ORF">ACFQJ7_07405</name>
</gene>
<dbReference type="GO" id="GO:0016020">
    <property type="term" value="C:membrane"/>
    <property type="evidence" value="ECO:0007669"/>
    <property type="project" value="UniProtKB-SubCell"/>
</dbReference>
<accession>A0ABD5X422</accession>
<dbReference type="Gene3D" id="1.20.1070.10">
    <property type="entry name" value="Rhodopsin 7-helix transmembrane proteins"/>
    <property type="match status" value="1"/>
</dbReference>
<dbReference type="SUPFAM" id="SSF81321">
    <property type="entry name" value="Family A G protein-coupled receptor-like"/>
    <property type="match status" value="1"/>
</dbReference>
<feature type="transmembrane region" description="Helical" evidence="7">
    <location>
        <begin position="199"/>
        <end position="221"/>
    </location>
</feature>
<name>A0ABD5X422_9EURY</name>
<dbReference type="InterPro" id="IPR001425">
    <property type="entry name" value="Arc/bac/fun_rhodopsins"/>
</dbReference>
<evidence type="ECO:0000256" key="1">
    <source>
        <dbReference type="ARBA" id="ARBA00004141"/>
    </source>
</evidence>
<keyword evidence="5 7" id="KW-0472">Membrane</keyword>
<evidence type="ECO:0000256" key="7">
    <source>
        <dbReference type="SAM" id="Phobius"/>
    </source>
</evidence>
<evidence type="ECO:0000256" key="4">
    <source>
        <dbReference type="ARBA" id="ARBA00022989"/>
    </source>
</evidence>
<evidence type="ECO:0000256" key="6">
    <source>
        <dbReference type="SAM" id="MobiDB-lite"/>
    </source>
</evidence>
<feature type="transmembrane region" description="Helical" evidence="7">
    <location>
        <begin position="41"/>
        <end position="60"/>
    </location>
</feature>
<protein>
    <submittedName>
        <fullName evidence="8">Bacteriorhodopsin</fullName>
    </submittedName>
</protein>
<dbReference type="Proteomes" id="UP001596414">
    <property type="component" value="Unassembled WGS sequence"/>
</dbReference>
<feature type="transmembrane region" description="Helical" evidence="7">
    <location>
        <begin position="131"/>
        <end position="149"/>
    </location>
</feature>